<dbReference type="EMBL" id="CP133270">
    <property type="protein sequence ID" value="WVX66603.1"/>
    <property type="molecule type" value="Genomic_DNA"/>
</dbReference>
<gene>
    <name evidence="1" type="ORF">Bealeia1_00782</name>
</gene>
<dbReference type="Proteomes" id="UP001330434">
    <property type="component" value="Chromosome"/>
</dbReference>
<organism evidence="1 2">
    <name type="scientific">Candidatus Bealeia paramacronuclearis</name>
    <dbReference type="NCBI Taxonomy" id="1921001"/>
    <lineage>
        <taxon>Bacteria</taxon>
        <taxon>Pseudomonadati</taxon>
        <taxon>Pseudomonadota</taxon>
        <taxon>Alphaproteobacteria</taxon>
        <taxon>Holosporales</taxon>
        <taxon>Holosporaceae</taxon>
        <taxon>Candidatus Bealeia</taxon>
    </lineage>
</organism>
<sequence>MYQSGIQQHYPEFISGSFSKMLRQAQHILYGKNHCESSKCRIFNGLKSFTYIAFALLLESSILEGKGGLRSIFDGEDGLENKVKNATIYLDFKMNVAHELDNNKDDDKKFEWDLYCFKKFVKHLIIRGATLEEESKTSSTYRKFRASAFFLTRNVAQKCGQENKVILESLQLNISSLGSLLSKQTELQLTEPLIEDWIKKHRHQEVIPAQSVLQIRTKSVITRAWDQWVKIPEEKK</sequence>
<evidence type="ECO:0000313" key="1">
    <source>
        <dbReference type="EMBL" id="WVX66603.1"/>
    </source>
</evidence>
<evidence type="ECO:0000313" key="2">
    <source>
        <dbReference type="Proteomes" id="UP001330434"/>
    </source>
</evidence>
<accession>A0ABZ2C3F6</accession>
<protein>
    <submittedName>
        <fullName evidence="1">Uncharacterized protein</fullName>
    </submittedName>
</protein>
<reference evidence="1 2" key="1">
    <citation type="journal article" date="2024" name="Environ. Microbiol.">
        <title>Novel evolutionary insights on the interactions of the Holosporales (Alphaproteobacteria) with eukaryotic hosts from comparative genomics.</title>
        <authorList>
            <person name="Giovannini M."/>
            <person name="Petroni G."/>
            <person name="Castelli M."/>
        </authorList>
    </citation>
    <scope>NUCLEOTIDE SEQUENCE [LARGE SCALE GENOMIC DNA]</scope>
    <source>
        <strain evidence="1 2">US_Bl 15I1</strain>
    </source>
</reference>
<proteinExistence type="predicted"/>
<keyword evidence="2" id="KW-1185">Reference proteome</keyword>
<name>A0ABZ2C3F6_9PROT</name>